<organism evidence="1 2">
    <name type="scientific">Reichenbachiella faecimaris</name>
    <dbReference type="NCBI Taxonomy" id="692418"/>
    <lineage>
        <taxon>Bacteria</taxon>
        <taxon>Pseudomonadati</taxon>
        <taxon>Bacteroidota</taxon>
        <taxon>Cytophagia</taxon>
        <taxon>Cytophagales</taxon>
        <taxon>Reichenbachiellaceae</taxon>
        <taxon>Reichenbachiella</taxon>
    </lineage>
</organism>
<keyword evidence="2" id="KW-1185">Reference proteome</keyword>
<reference evidence="1 2" key="1">
    <citation type="submission" date="2017-04" db="EMBL/GenBank/DDBJ databases">
        <authorList>
            <person name="Afonso C.L."/>
            <person name="Miller P.J."/>
            <person name="Scott M.A."/>
            <person name="Spackman E."/>
            <person name="Goraichik I."/>
            <person name="Dimitrov K.M."/>
            <person name="Suarez D.L."/>
            <person name="Swayne D.E."/>
        </authorList>
    </citation>
    <scope>NUCLEOTIDE SEQUENCE [LARGE SCALE GENOMIC DNA]</scope>
    <source>
        <strain evidence="1 2">DSM 26133</strain>
    </source>
</reference>
<name>A0A1W2GEV9_REIFA</name>
<evidence type="ECO:0000313" key="2">
    <source>
        <dbReference type="Proteomes" id="UP000192472"/>
    </source>
</evidence>
<gene>
    <name evidence="1" type="ORF">SAMN04488029_2302</name>
</gene>
<proteinExistence type="predicted"/>
<dbReference type="EMBL" id="FWYF01000002">
    <property type="protein sequence ID" value="SMD35032.1"/>
    <property type="molecule type" value="Genomic_DNA"/>
</dbReference>
<dbReference type="Proteomes" id="UP000192472">
    <property type="component" value="Unassembled WGS sequence"/>
</dbReference>
<protein>
    <submittedName>
        <fullName evidence="1">Uncharacterized protein</fullName>
    </submittedName>
</protein>
<accession>A0A1W2GEV9</accession>
<evidence type="ECO:0000313" key="1">
    <source>
        <dbReference type="EMBL" id="SMD35032.1"/>
    </source>
</evidence>
<dbReference type="AlphaFoldDB" id="A0A1W2GEV9"/>
<sequence length="114" mass="12667">MVVSCEESIVSDKNDAYVRQIDGIYVYIYSKPKKDHQVLGSVVNPLAEQLNEATKGKKKFGDIVSGILSTGAKNADFQKLLYSMVAQAKKDYREAEGIIFDKKLSEGLAIKFTE</sequence>